<gene>
    <name evidence="1" type="ORF">GD597_01065</name>
</gene>
<proteinExistence type="predicted"/>
<organism evidence="1 2">
    <name type="scientific">Limnovirga soli</name>
    <dbReference type="NCBI Taxonomy" id="2656915"/>
    <lineage>
        <taxon>Bacteria</taxon>
        <taxon>Pseudomonadati</taxon>
        <taxon>Bacteroidota</taxon>
        <taxon>Chitinophagia</taxon>
        <taxon>Chitinophagales</taxon>
        <taxon>Chitinophagaceae</taxon>
        <taxon>Limnovirga</taxon>
    </lineage>
</organism>
<protein>
    <submittedName>
        <fullName evidence="1">DUF2911 domain-containing protein</fullName>
    </submittedName>
</protein>
<evidence type="ECO:0000313" key="1">
    <source>
        <dbReference type="EMBL" id="NNV54028.1"/>
    </source>
</evidence>
<comment type="caution">
    <text evidence="1">The sequence shown here is derived from an EMBL/GenBank/DDBJ whole genome shotgun (WGS) entry which is preliminary data.</text>
</comment>
<sequence length="174" mass="19527">MHKMPMASSGYADSVNNGLITQDTMKSSPERTAMASVGKTHLHITYHAPGVKGRIIWGGLVPYNAVWVTGAHTATSIQINNAIEINDKKIEAGTYAVFTIPGEKEWTFILNKNYQQHLADDYKETEDVLRMAVKPIENKMIQRLTYTIKNTSENSGSISMEWEKIKIEVPFKVL</sequence>
<accession>A0A8J8F9S1</accession>
<reference evidence="1" key="1">
    <citation type="submission" date="2019-10" db="EMBL/GenBank/DDBJ databases">
        <title>Draft genome sequence of Panacibacter sp. KCS-6.</title>
        <authorList>
            <person name="Yim K.J."/>
        </authorList>
    </citation>
    <scope>NUCLEOTIDE SEQUENCE</scope>
    <source>
        <strain evidence="1">KCS-6</strain>
    </source>
</reference>
<keyword evidence="2" id="KW-1185">Reference proteome</keyword>
<dbReference type="Pfam" id="PF11138">
    <property type="entry name" value="DUF2911"/>
    <property type="match status" value="1"/>
</dbReference>
<dbReference type="InterPro" id="IPR021314">
    <property type="entry name" value="DUF2911"/>
</dbReference>
<dbReference type="Proteomes" id="UP000598971">
    <property type="component" value="Unassembled WGS sequence"/>
</dbReference>
<name>A0A8J8F9S1_9BACT</name>
<dbReference type="EMBL" id="WHPF01000001">
    <property type="protein sequence ID" value="NNV54028.1"/>
    <property type="molecule type" value="Genomic_DNA"/>
</dbReference>
<dbReference type="AlphaFoldDB" id="A0A8J8F9S1"/>
<evidence type="ECO:0000313" key="2">
    <source>
        <dbReference type="Proteomes" id="UP000598971"/>
    </source>
</evidence>